<sequence>MARAARRRASRAPGTVRPDRTEPPRLRAADARVRRRQT</sequence>
<reference evidence="2" key="1">
    <citation type="submission" date="2018-08" db="EMBL/GenBank/DDBJ databases">
        <title>Identification of Burkholderia cepacia strains that express a Burkholderia pseudomallei-like capsular polysaccharide.</title>
        <authorList>
            <person name="Burtnick M.N."/>
            <person name="Vongsouvath M."/>
            <person name="Newton P."/>
            <person name="Wuthiekanun V."/>
            <person name="Limmathurotsakul D."/>
            <person name="Brett P.J."/>
            <person name="Chantratita N."/>
            <person name="Dance D.A."/>
        </authorList>
    </citation>
    <scope>NUCLEOTIDE SEQUENCE</scope>
    <source>
        <strain evidence="2">SBXCC001</strain>
    </source>
</reference>
<evidence type="ECO:0000313" key="2">
    <source>
        <dbReference type="EMBL" id="MDW9256403.1"/>
    </source>
</evidence>
<feature type="region of interest" description="Disordered" evidence="1">
    <location>
        <begin position="1"/>
        <end position="38"/>
    </location>
</feature>
<feature type="compositionally biased region" description="Basic and acidic residues" evidence="1">
    <location>
        <begin position="17"/>
        <end position="32"/>
    </location>
</feature>
<evidence type="ECO:0000256" key="1">
    <source>
        <dbReference type="SAM" id="MobiDB-lite"/>
    </source>
</evidence>
<dbReference type="EMBL" id="QXCT01000002">
    <property type="protein sequence ID" value="MDW9256403.1"/>
    <property type="molecule type" value="Genomic_DNA"/>
</dbReference>
<gene>
    <name evidence="2" type="ORF">C7S16_0595</name>
</gene>
<evidence type="ECO:0000313" key="3">
    <source>
        <dbReference type="Proteomes" id="UP001272137"/>
    </source>
</evidence>
<comment type="caution">
    <text evidence="2">The sequence shown here is derived from an EMBL/GenBank/DDBJ whole genome shotgun (WGS) entry which is preliminary data.</text>
</comment>
<protein>
    <submittedName>
        <fullName evidence="2">Uncharacterized protein</fullName>
    </submittedName>
</protein>
<dbReference type="Proteomes" id="UP001272137">
    <property type="component" value="Unassembled WGS sequence"/>
</dbReference>
<name>A0AAW9CZS8_BURTH</name>
<proteinExistence type="predicted"/>
<accession>A0AAW9CZS8</accession>
<feature type="compositionally biased region" description="Basic residues" evidence="1">
    <location>
        <begin position="1"/>
        <end position="10"/>
    </location>
</feature>
<dbReference type="AlphaFoldDB" id="A0AAW9CZS8"/>
<organism evidence="2 3">
    <name type="scientific">Burkholderia thailandensis</name>
    <dbReference type="NCBI Taxonomy" id="57975"/>
    <lineage>
        <taxon>Bacteria</taxon>
        <taxon>Pseudomonadati</taxon>
        <taxon>Pseudomonadota</taxon>
        <taxon>Betaproteobacteria</taxon>
        <taxon>Burkholderiales</taxon>
        <taxon>Burkholderiaceae</taxon>
        <taxon>Burkholderia</taxon>
        <taxon>pseudomallei group</taxon>
    </lineage>
</organism>